<dbReference type="OrthoDB" id="415532at2759"/>
<accession>A0A8H5I065</accession>
<reference evidence="3 4" key="1">
    <citation type="journal article" date="2020" name="ISME J.">
        <title>Uncovering the hidden diversity of litter-decomposition mechanisms in mushroom-forming fungi.</title>
        <authorList>
            <person name="Floudas D."/>
            <person name="Bentzer J."/>
            <person name="Ahren D."/>
            <person name="Johansson T."/>
            <person name="Persson P."/>
            <person name="Tunlid A."/>
        </authorList>
    </citation>
    <scope>NUCLEOTIDE SEQUENCE [LARGE SCALE GENOMIC DNA]</scope>
    <source>
        <strain evidence="3 4">CBS 406.79</strain>
    </source>
</reference>
<evidence type="ECO:0000259" key="2">
    <source>
        <dbReference type="Pfam" id="PF14033"/>
    </source>
</evidence>
<feature type="region of interest" description="Disordered" evidence="1">
    <location>
        <begin position="317"/>
        <end position="340"/>
    </location>
</feature>
<dbReference type="InterPro" id="IPR049192">
    <property type="entry name" value="DUF4246_C"/>
</dbReference>
<feature type="domain" description="DUF4246" evidence="2">
    <location>
        <begin position="118"/>
        <end position="537"/>
    </location>
</feature>
<proteinExistence type="predicted"/>
<dbReference type="InterPro" id="IPR025340">
    <property type="entry name" value="DUF4246"/>
</dbReference>
<dbReference type="AlphaFoldDB" id="A0A8H5I065"/>
<feature type="region of interest" description="Disordered" evidence="1">
    <location>
        <begin position="436"/>
        <end position="460"/>
    </location>
</feature>
<dbReference type="PANTHER" id="PTHR33119:SF1">
    <property type="entry name" value="FE2OG DIOXYGENASE DOMAIN-CONTAINING PROTEIN"/>
    <property type="match status" value="1"/>
</dbReference>
<keyword evidence="4" id="KW-1185">Reference proteome</keyword>
<comment type="caution">
    <text evidence="3">The sequence shown here is derived from an EMBL/GenBank/DDBJ whole genome shotgun (WGS) entry which is preliminary data.</text>
</comment>
<evidence type="ECO:0000313" key="4">
    <source>
        <dbReference type="Proteomes" id="UP000518752"/>
    </source>
</evidence>
<dbReference type="PANTHER" id="PTHR33119">
    <property type="entry name" value="IFI3P"/>
    <property type="match status" value="1"/>
</dbReference>
<dbReference type="Proteomes" id="UP000518752">
    <property type="component" value="Unassembled WGS sequence"/>
</dbReference>
<protein>
    <recommendedName>
        <fullName evidence="2">DUF4246 domain-containing protein</fullName>
    </recommendedName>
</protein>
<gene>
    <name evidence="3" type="ORF">D9757_000818</name>
</gene>
<name>A0A8H5I065_9AGAR</name>
<dbReference type="EMBL" id="JAACJN010000004">
    <property type="protein sequence ID" value="KAF5392746.1"/>
    <property type="molecule type" value="Genomic_DNA"/>
</dbReference>
<dbReference type="Pfam" id="PF14033">
    <property type="entry name" value="DUF4246"/>
    <property type="match status" value="1"/>
</dbReference>
<organism evidence="3 4">
    <name type="scientific">Collybiopsis confluens</name>
    <dbReference type="NCBI Taxonomy" id="2823264"/>
    <lineage>
        <taxon>Eukaryota</taxon>
        <taxon>Fungi</taxon>
        <taxon>Dikarya</taxon>
        <taxon>Basidiomycota</taxon>
        <taxon>Agaricomycotina</taxon>
        <taxon>Agaricomycetes</taxon>
        <taxon>Agaricomycetidae</taxon>
        <taxon>Agaricales</taxon>
        <taxon>Marasmiineae</taxon>
        <taxon>Omphalotaceae</taxon>
        <taxon>Collybiopsis</taxon>
    </lineage>
</organism>
<evidence type="ECO:0000256" key="1">
    <source>
        <dbReference type="SAM" id="MobiDB-lite"/>
    </source>
</evidence>
<evidence type="ECO:0000313" key="3">
    <source>
        <dbReference type="EMBL" id="KAF5392746.1"/>
    </source>
</evidence>
<feature type="compositionally biased region" description="Acidic residues" evidence="1">
    <location>
        <begin position="438"/>
        <end position="452"/>
    </location>
</feature>
<sequence length="656" mass="74937">MKSKIKTDWDLTEFCIAVRDKKDWQSKIFDNQLALKWTTEAELSDLGSQVLQGEALEAISELRRSVSTARQLDHELLKFESIHAFPVAEIDSDIKNALKYARGSKYGIREPELKEKGLGVLVSDNLVPVSLHQELVRELDALAAKGPRDFHPGSFGKVQDLIHPSLYPYVAGVTPTISEDVRLPPTSDGKFHTGIGNLFSYELSSRFAWIPSVFKISPDGTDVHIDSYINGLGTREEYPSLFRVLEKMFLLALPHFEKTKEMSESYTPHQSSSVRRWEERRTFADDNEGSLTRAMWNEFLDKSRDRWETERAEEQLEKEKLQNRIEEEDEQTKGSLSNLGDELVSSEEYEGADLKVIVKAANYTLTPGREYEGSWHMEGMPHERIIASVIYYYDTDSAIEDSGLSFRKFRDTSGDFPDIETSHRHEDFQASFYKHREDDEEEEDDHGEDEHEDNYPSDWETFVDSDGVTRPIDTTDISYFIDMGTVPTTNIKRGTGRMISFPNWLQHKVEKVKNISADIGSKHVSTRKILCFFLVDDTVQDESHVSYPGFSFTGLRNMKVLTTSEVPMQMRKTNEPTLLALLPKISEKLTGTALPAELVVLIWKFVSEGAIGREEAEKNRLALIVDRKVKSSRRQIGVGVFLDSKLYVDFHPFDVE</sequence>